<protein>
    <submittedName>
        <fullName evidence="1">Uncharacterized protein</fullName>
    </submittedName>
</protein>
<evidence type="ECO:0000313" key="2">
    <source>
        <dbReference type="Proteomes" id="UP000828390"/>
    </source>
</evidence>
<reference evidence="1" key="1">
    <citation type="journal article" date="2019" name="bioRxiv">
        <title>The Genome of the Zebra Mussel, Dreissena polymorpha: A Resource for Invasive Species Research.</title>
        <authorList>
            <person name="McCartney M.A."/>
            <person name="Auch B."/>
            <person name="Kono T."/>
            <person name="Mallez S."/>
            <person name="Zhang Y."/>
            <person name="Obille A."/>
            <person name="Becker A."/>
            <person name="Abrahante J.E."/>
            <person name="Garbe J."/>
            <person name="Badalamenti J.P."/>
            <person name="Herman A."/>
            <person name="Mangelson H."/>
            <person name="Liachko I."/>
            <person name="Sullivan S."/>
            <person name="Sone E.D."/>
            <person name="Koren S."/>
            <person name="Silverstein K.A.T."/>
            <person name="Beckman K.B."/>
            <person name="Gohl D.M."/>
        </authorList>
    </citation>
    <scope>NUCLEOTIDE SEQUENCE</scope>
    <source>
        <strain evidence="1">Duluth1</strain>
        <tissue evidence="1">Whole animal</tissue>
    </source>
</reference>
<dbReference type="Proteomes" id="UP000828390">
    <property type="component" value="Unassembled WGS sequence"/>
</dbReference>
<dbReference type="EMBL" id="JAIWYP010000013">
    <property type="protein sequence ID" value="KAH3715735.1"/>
    <property type="molecule type" value="Genomic_DNA"/>
</dbReference>
<evidence type="ECO:0000313" key="1">
    <source>
        <dbReference type="EMBL" id="KAH3715735.1"/>
    </source>
</evidence>
<keyword evidence="2" id="KW-1185">Reference proteome</keyword>
<reference evidence="1" key="2">
    <citation type="submission" date="2020-11" db="EMBL/GenBank/DDBJ databases">
        <authorList>
            <person name="McCartney M.A."/>
            <person name="Auch B."/>
            <person name="Kono T."/>
            <person name="Mallez S."/>
            <person name="Becker A."/>
            <person name="Gohl D.M."/>
            <person name="Silverstein K.A.T."/>
            <person name="Koren S."/>
            <person name="Bechman K.B."/>
            <person name="Herman A."/>
            <person name="Abrahante J.E."/>
            <person name="Garbe J."/>
        </authorList>
    </citation>
    <scope>NUCLEOTIDE SEQUENCE</scope>
    <source>
        <strain evidence="1">Duluth1</strain>
        <tissue evidence="1">Whole animal</tissue>
    </source>
</reference>
<comment type="caution">
    <text evidence="1">The sequence shown here is derived from an EMBL/GenBank/DDBJ whole genome shotgun (WGS) entry which is preliminary data.</text>
</comment>
<organism evidence="1 2">
    <name type="scientific">Dreissena polymorpha</name>
    <name type="common">Zebra mussel</name>
    <name type="synonym">Mytilus polymorpha</name>
    <dbReference type="NCBI Taxonomy" id="45954"/>
    <lineage>
        <taxon>Eukaryota</taxon>
        <taxon>Metazoa</taxon>
        <taxon>Spiralia</taxon>
        <taxon>Lophotrochozoa</taxon>
        <taxon>Mollusca</taxon>
        <taxon>Bivalvia</taxon>
        <taxon>Autobranchia</taxon>
        <taxon>Heteroconchia</taxon>
        <taxon>Euheterodonta</taxon>
        <taxon>Imparidentia</taxon>
        <taxon>Neoheterodontei</taxon>
        <taxon>Myida</taxon>
        <taxon>Dreissenoidea</taxon>
        <taxon>Dreissenidae</taxon>
        <taxon>Dreissena</taxon>
    </lineage>
</organism>
<name>A0A9D4C214_DREPO</name>
<gene>
    <name evidence="1" type="ORF">DPMN_058447</name>
</gene>
<dbReference type="AlphaFoldDB" id="A0A9D4C214"/>
<proteinExistence type="predicted"/>
<accession>A0A9D4C214</accession>
<sequence length="536" mass="58797">MAVPVIEEDGEDFKILGKHPIRVYPSDNDVLDVGDKHLCGPYSEPSAGVVNVDDGPKILAKSLDSSTKQQVQATHNQVAIKKPTKRIGRYGRKLRTCIKPLFTGRGSFLTGKTRKNKKPDIRHLIEKGTYWKGKFYKLVPVSHVMEKHTSRNICQPQRLHMKPAQAVSSAEDLTNYSQPLDLSFNKVQTSSATCSTCYDQAVDMSIKGRPLDQQNVIKLEMSEPSHPSNESHIGGDNSETLECVRPDELMDTRQCPRASNESDMGDSDSVTHECVGPDELMETGQCPGTSSSCSPAFKQMNIGRSDSNARQGVIHTQDFISLLKEPDKLQALTDKLQQSGLHAMQLQALIQQIHRSSHHGHGPHENNPELKVIDADEPIVPRILHRIPDSPAVSHVSAQQTGSLFAVASTQAYLHAKAAMQVRTAQAAPSVAMISPHSKLAWISEQMQADLAQAIPSPVVIATAPIHVTEAHSITAARALAFHDEIPLPQMPNLMALEQTDQNGVLVPNKFESGQRALKSFLNKKDKNPLPLGYVV</sequence>